<dbReference type="InterPro" id="IPR027473">
    <property type="entry name" value="L-asparaginase_C"/>
</dbReference>
<comment type="caution">
    <text evidence="3">The sequence shown here is derived from an EMBL/GenBank/DDBJ whole genome shotgun (WGS) entry which is preliminary data.</text>
</comment>
<dbReference type="SMART" id="SM00870">
    <property type="entry name" value="Asparaginase"/>
    <property type="match status" value="1"/>
</dbReference>
<feature type="domain" description="Asparaginase/glutaminase C-terminal" evidence="2">
    <location>
        <begin position="76"/>
        <end position="180"/>
    </location>
</feature>
<reference evidence="3 4" key="1">
    <citation type="submission" date="2019-03" db="EMBL/GenBank/DDBJ databases">
        <title>Single cell metagenomics reveals metabolic interactions within the superorganism composed of flagellate Streblomastix strix and complex community of Bacteroidetes bacteria on its surface.</title>
        <authorList>
            <person name="Treitli S.C."/>
            <person name="Kolisko M."/>
            <person name="Husnik F."/>
            <person name="Keeling P."/>
            <person name="Hampl V."/>
        </authorList>
    </citation>
    <scope>NUCLEOTIDE SEQUENCE [LARGE SCALE GENOMIC DNA]</scope>
    <source>
        <strain evidence="3">ST1C</strain>
    </source>
</reference>
<dbReference type="PIRSF" id="PIRSF500176">
    <property type="entry name" value="L_ASNase"/>
    <property type="match status" value="1"/>
</dbReference>
<dbReference type="Pfam" id="PF17763">
    <property type="entry name" value="Asparaginase_C"/>
    <property type="match status" value="1"/>
</dbReference>
<dbReference type="PANTHER" id="PTHR11707">
    <property type="entry name" value="L-ASPARAGINASE"/>
    <property type="match status" value="1"/>
</dbReference>
<dbReference type="OrthoDB" id="542841at2759"/>
<dbReference type="PROSITE" id="PS51732">
    <property type="entry name" value="ASN_GLN_ASE_3"/>
    <property type="match status" value="1"/>
</dbReference>
<dbReference type="AlphaFoldDB" id="A0A5J4X631"/>
<dbReference type="SUPFAM" id="SSF53774">
    <property type="entry name" value="Glutaminase/Asparaginase"/>
    <property type="match status" value="1"/>
</dbReference>
<dbReference type="InterPro" id="IPR040919">
    <property type="entry name" value="Asparaginase_C"/>
</dbReference>
<evidence type="ECO:0000313" key="4">
    <source>
        <dbReference type="Proteomes" id="UP000324800"/>
    </source>
</evidence>
<sequence>MDFDLNVLGAIDLVNQQPNVREILGTVDAQVTIYFDRLILPLFGTDEEKDKFVYSPHDSNATDCVTEILFYPGMQVNLFKSSLMIETELNEECNRSVCGAILLAFGVGNGPSTAKDIINVLSEANKLGIVLVDASQCYNGRVDMGTYDTGGVMREVGCVGSANMTPAAAYAKLIYLISTHRRLSGCPCDFDVGEVKELMEIPLRGEFDM</sequence>
<protein>
    <recommendedName>
        <fullName evidence="1">asparaginase</fullName>
        <ecNumber evidence="1">3.5.1.1</ecNumber>
    </recommendedName>
</protein>
<name>A0A5J4X631_9EUKA</name>
<evidence type="ECO:0000313" key="3">
    <source>
        <dbReference type="EMBL" id="KAA6402618.1"/>
    </source>
</evidence>
<dbReference type="Gene3D" id="3.40.50.40">
    <property type="match status" value="1"/>
</dbReference>
<dbReference type="PIRSF" id="PIRSF001220">
    <property type="entry name" value="L-ASNase_gatD"/>
    <property type="match status" value="1"/>
</dbReference>
<dbReference type="PANTHER" id="PTHR11707:SF28">
    <property type="entry name" value="60 KDA LYSOPHOSPHOLIPASE"/>
    <property type="match status" value="1"/>
</dbReference>
<organism evidence="3 4">
    <name type="scientific">Streblomastix strix</name>
    <dbReference type="NCBI Taxonomy" id="222440"/>
    <lineage>
        <taxon>Eukaryota</taxon>
        <taxon>Metamonada</taxon>
        <taxon>Preaxostyla</taxon>
        <taxon>Oxymonadida</taxon>
        <taxon>Streblomastigidae</taxon>
        <taxon>Streblomastix</taxon>
    </lineage>
</organism>
<evidence type="ECO:0000256" key="1">
    <source>
        <dbReference type="ARBA" id="ARBA00012920"/>
    </source>
</evidence>
<evidence type="ECO:0000259" key="2">
    <source>
        <dbReference type="Pfam" id="PF17763"/>
    </source>
</evidence>
<dbReference type="EC" id="3.5.1.1" evidence="1"/>
<dbReference type="GO" id="GO:0004067">
    <property type="term" value="F:asparaginase activity"/>
    <property type="evidence" value="ECO:0007669"/>
    <property type="project" value="UniProtKB-UniRule"/>
</dbReference>
<gene>
    <name evidence="3" type="ORF">EZS28_001850</name>
</gene>
<dbReference type="InterPro" id="IPR036152">
    <property type="entry name" value="Asp/glu_Ase-like_sf"/>
</dbReference>
<dbReference type="EMBL" id="SNRW01000209">
    <property type="protein sequence ID" value="KAA6402618.1"/>
    <property type="molecule type" value="Genomic_DNA"/>
</dbReference>
<dbReference type="Proteomes" id="UP000324800">
    <property type="component" value="Unassembled WGS sequence"/>
</dbReference>
<proteinExistence type="predicted"/>
<dbReference type="InterPro" id="IPR006034">
    <property type="entry name" value="Asparaginase/glutaminase-like"/>
</dbReference>
<accession>A0A5J4X631</accession>
<dbReference type="GO" id="GO:0009066">
    <property type="term" value="P:aspartate family amino acid metabolic process"/>
    <property type="evidence" value="ECO:0007669"/>
    <property type="project" value="UniProtKB-ARBA"/>
</dbReference>